<keyword evidence="3" id="KW-1185">Reference proteome</keyword>
<organism evidence="2 3">
    <name type="scientific">Prorocentrum cordatum</name>
    <dbReference type="NCBI Taxonomy" id="2364126"/>
    <lineage>
        <taxon>Eukaryota</taxon>
        <taxon>Sar</taxon>
        <taxon>Alveolata</taxon>
        <taxon>Dinophyceae</taxon>
        <taxon>Prorocentrales</taxon>
        <taxon>Prorocentraceae</taxon>
        <taxon>Prorocentrum</taxon>
    </lineage>
</organism>
<reference evidence="2" key="1">
    <citation type="submission" date="2023-10" db="EMBL/GenBank/DDBJ databases">
        <authorList>
            <person name="Chen Y."/>
            <person name="Shah S."/>
            <person name="Dougan E. K."/>
            <person name="Thang M."/>
            <person name="Chan C."/>
        </authorList>
    </citation>
    <scope>NUCLEOTIDE SEQUENCE [LARGE SCALE GENOMIC DNA]</scope>
</reference>
<evidence type="ECO:0000256" key="1">
    <source>
        <dbReference type="SAM" id="MobiDB-lite"/>
    </source>
</evidence>
<proteinExistence type="predicted"/>
<accession>A0ABN9R498</accession>
<evidence type="ECO:0000313" key="2">
    <source>
        <dbReference type="EMBL" id="CAK0812272.1"/>
    </source>
</evidence>
<evidence type="ECO:0000313" key="3">
    <source>
        <dbReference type="Proteomes" id="UP001189429"/>
    </source>
</evidence>
<protein>
    <submittedName>
        <fullName evidence="2">Uncharacterized protein</fullName>
    </submittedName>
</protein>
<comment type="caution">
    <text evidence="2">The sequence shown here is derived from an EMBL/GenBank/DDBJ whole genome shotgun (WGS) entry which is preliminary data.</text>
</comment>
<dbReference type="Proteomes" id="UP001189429">
    <property type="component" value="Unassembled WGS sequence"/>
</dbReference>
<name>A0ABN9R498_9DINO</name>
<gene>
    <name evidence="2" type="ORF">PCOR1329_LOCUS16596</name>
</gene>
<dbReference type="EMBL" id="CAUYUJ010005102">
    <property type="protein sequence ID" value="CAK0812272.1"/>
    <property type="molecule type" value="Genomic_DNA"/>
</dbReference>
<sequence>MPAMPAPRERRLDPGPRASEPPPSAAIAALGDAAWTVTSLMSPRSAKALELVSPTVHALLLPACQRVACAAELARQLRALPCSFGFPLRHLGPEVLREALAALRPLRPLRRRELVGHDAGWAPTEQEPWHFRSPAELQAFAACARAAAAGARRGQEPVLLLGAVLRRGAAAAEAEEGLERLAVLPQGLEWAEGPGADPLQLGLRLSLGPGDHAEVDLELGSGGWSPWAETWSLRDGTLGARICVAAELPGGGRAVIRRAGGSLGAPDACCFDEGVAALQDALRWVDGIRAAVCVSSLAWGKDAPPWCPPAVLRVTAAAESAAAAR</sequence>
<feature type="region of interest" description="Disordered" evidence="1">
    <location>
        <begin position="1"/>
        <end position="23"/>
    </location>
</feature>